<organism evidence="1 2">
    <name type="scientific">Echinococcus granulosus</name>
    <name type="common">Hydatid tapeworm</name>
    <dbReference type="NCBI Taxonomy" id="6210"/>
    <lineage>
        <taxon>Eukaryota</taxon>
        <taxon>Metazoa</taxon>
        <taxon>Spiralia</taxon>
        <taxon>Lophotrochozoa</taxon>
        <taxon>Platyhelminthes</taxon>
        <taxon>Cestoda</taxon>
        <taxon>Eucestoda</taxon>
        <taxon>Cyclophyllidea</taxon>
        <taxon>Taeniidae</taxon>
        <taxon>Echinococcus</taxon>
        <taxon>Echinococcus granulosus group</taxon>
    </lineage>
</organism>
<reference evidence="1 2" key="1">
    <citation type="journal article" date="2013" name="Nat. Genet.">
        <title>The genome of the hydatid tapeworm Echinococcus granulosus.</title>
        <authorList>
            <person name="Zheng H."/>
            <person name="Zhang W."/>
            <person name="Zhang L."/>
            <person name="Zhang Z."/>
            <person name="Li J."/>
            <person name="Lu G."/>
            <person name="Zhu Y."/>
            <person name="Wang Y."/>
            <person name="Huang Y."/>
            <person name="Liu J."/>
            <person name="Kang H."/>
            <person name="Chen J."/>
            <person name="Wang L."/>
            <person name="Chen A."/>
            <person name="Yu S."/>
            <person name="Gao Z."/>
            <person name="Jin L."/>
            <person name="Gu W."/>
            <person name="Wang Z."/>
            <person name="Zhao L."/>
            <person name="Shi B."/>
            <person name="Wen H."/>
            <person name="Lin R."/>
            <person name="Jones M.K."/>
            <person name="Brejova B."/>
            <person name="Vinar T."/>
            <person name="Zhao G."/>
            <person name="McManus D.P."/>
            <person name="Chen Z."/>
            <person name="Zhou Y."/>
            <person name="Wang S."/>
        </authorList>
    </citation>
    <scope>NUCLEOTIDE SEQUENCE [LARGE SCALE GENOMIC DNA]</scope>
</reference>
<dbReference type="GeneID" id="36344979"/>
<protein>
    <submittedName>
        <fullName evidence="1">Uncharacterized protein</fullName>
    </submittedName>
</protein>
<dbReference type="KEGG" id="egl:EGR_09264"/>
<evidence type="ECO:0000313" key="1">
    <source>
        <dbReference type="EMBL" id="EUB55861.1"/>
    </source>
</evidence>
<dbReference type="AlphaFoldDB" id="W6U5K2"/>
<name>W6U5K2_ECHGR</name>
<accession>W6U5K2</accession>
<sequence length="53" mass="5887">MSCCMQMKSTAFEADCHCQKAHATSPQFKRPCAAYPVFDYMSNVALVYTAKCA</sequence>
<dbReference type="RefSeq" id="XP_024347057.1">
    <property type="nucleotide sequence ID" value="XM_024498513.1"/>
</dbReference>
<gene>
    <name evidence="1" type="ORF">EGR_09264</name>
</gene>
<dbReference type="CTD" id="36344979"/>
<evidence type="ECO:0000313" key="2">
    <source>
        <dbReference type="Proteomes" id="UP000019149"/>
    </source>
</evidence>
<keyword evidence="2" id="KW-1185">Reference proteome</keyword>
<comment type="caution">
    <text evidence="1">The sequence shown here is derived from an EMBL/GenBank/DDBJ whole genome shotgun (WGS) entry which is preliminary data.</text>
</comment>
<proteinExistence type="predicted"/>
<dbReference type="EMBL" id="APAU02000140">
    <property type="protein sequence ID" value="EUB55861.1"/>
    <property type="molecule type" value="Genomic_DNA"/>
</dbReference>
<dbReference type="Proteomes" id="UP000019149">
    <property type="component" value="Unassembled WGS sequence"/>
</dbReference>